<evidence type="ECO:0000313" key="2">
    <source>
        <dbReference type="EMBL" id="KAK8548440.1"/>
    </source>
</evidence>
<accession>A0ABR2DWW4</accession>
<dbReference type="Pfam" id="PF00314">
    <property type="entry name" value="Thaumatin"/>
    <property type="match status" value="1"/>
</dbReference>
<sequence>MSTHCPIFPCIFLVSLAFFCYTSNGYTFTVTNNCPYTIWPGTLAGSGTPQLASTGFQLDAGESVTIPSVPAGWSGRIWGRTGCSFDATGVGSCQTGDCGGKLECDGIGATPPASLFEITFGVGNQQDFYDVSIVDGYNLPLVAAPRGVVLKSCKWWEEMVKEQGELWGAKVPVKHSGKTNTIAVGNLLTQQPAGLPFIPQSSKKLAPELIAMPMMMQPALSLARPLIISSFSAPILNLKGMANNTRESCRENRREGGFTPPFNDDGTEGKVQIVSSSSNTLLFPLPILTLLLVANMFF</sequence>
<dbReference type="PANTHER" id="PTHR31048">
    <property type="entry name" value="OS03G0233200 PROTEIN"/>
    <property type="match status" value="1"/>
</dbReference>
<dbReference type="Gene3D" id="2.60.110.10">
    <property type="entry name" value="Thaumatin"/>
    <property type="match status" value="1"/>
</dbReference>
<name>A0ABR2DWW4_9ROSI</name>
<dbReference type="PRINTS" id="PR00347">
    <property type="entry name" value="THAUMATIN"/>
</dbReference>
<dbReference type="PROSITE" id="PS51367">
    <property type="entry name" value="THAUMATIN_2"/>
    <property type="match status" value="1"/>
</dbReference>
<comment type="caution">
    <text evidence="2">The sequence shown here is derived from an EMBL/GenBank/DDBJ whole genome shotgun (WGS) entry which is preliminary data.</text>
</comment>
<organism evidence="2 3">
    <name type="scientific">Hibiscus sabdariffa</name>
    <name type="common">roselle</name>
    <dbReference type="NCBI Taxonomy" id="183260"/>
    <lineage>
        <taxon>Eukaryota</taxon>
        <taxon>Viridiplantae</taxon>
        <taxon>Streptophyta</taxon>
        <taxon>Embryophyta</taxon>
        <taxon>Tracheophyta</taxon>
        <taxon>Spermatophyta</taxon>
        <taxon>Magnoliopsida</taxon>
        <taxon>eudicotyledons</taxon>
        <taxon>Gunneridae</taxon>
        <taxon>Pentapetalae</taxon>
        <taxon>rosids</taxon>
        <taxon>malvids</taxon>
        <taxon>Malvales</taxon>
        <taxon>Malvaceae</taxon>
        <taxon>Malvoideae</taxon>
        <taxon>Hibiscus</taxon>
    </lineage>
</organism>
<dbReference type="SUPFAM" id="SSF49870">
    <property type="entry name" value="Osmotin, thaumatin-like protein"/>
    <property type="match status" value="1"/>
</dbReference>
<keyword evidence="1" id="KW-0732">Signal</keyword>
<dbReference type="EMBL" id="JBBPBM010000021">
    <property type="protein sequence ID" value="KAK8548440.1"/>
    <property type="molecule type" value="Genomic_DNA"/>
</dbReference>
<keyword evidence="3" id="KW-1185">Reference proteome</keyword>
<dbReference type="SMART" id="SM00205">
    <property type="entry name" value="THN"/>
    <property type="match status" value="1"/>
</dbReference>
<feature type="signal peptide" evidence="1">
    <location>
        <begin position="1"/>
        <end position="25"/>
    </location>
</feature>
<proteinExistence type="predicted"/>
<dbReference type="InterPro" id="IPR037176">
    <property type="entry name" value="Osmotin/thaumatin-like_sf"/>
</dbReference>
<dbReference type="InterPro" id="IPR017949">
    <property type="entry name" value="Thaumatin_CS"/>
</dbReference>
<evidence type="ECO:0008006" key="4">
    <source>
        <dbReference type="Google" id="ProtNLM"/>
    </source>
</evidence>
<evidence type="ECO:0000256" key="1">
    <source>
        <dbReference type="SAM" id="SignalP"/>
    </source>
</evidence>
<gene>
    <name evidence="2" type="ORF">V6N12_061354</name>
</gene>
<dbReference type="Proteomes" id="UP001472677">
    <property type="component" value="Unassembled WGS sequence"/>
</dbReference>
<evidence type="ECO:0000313" key="3">
    <source>
        <dbReference type="Proteomes" id="UP001472677"/>
    </source>
</evidence>
<dbReference type="InterPro" id="IPR001938">
    <property type="entry name" value="Thaumatin"/>
</dbReference>
<reference evidence="2 3" key="1">
    <citation type="journal article" date="2024" name="G3 (Bethesda)">
        <title>Genome assembly of Hibiscus sabdariffa L. provides insights into metabolisms of medicinal natural products.</title>
        <authorList>
            <person name="Kim T."/>
        </authorList>
    </citation>
    <scope>NUCLEOTIDE SEQUENCE [LARGE SCALE GENOMIC DNA]</scope>
    <source>
        <strain evidence="2">TK-2024</strain>
        <tissue evidence="2">Old leaves</tissue>
    </source>
</reference>
<dbReference type="PROSITE" id="PS00316">
    <property type="entry name" value="THAUMATIN_1"/>
    <property type="match status" value="1"/>
</dbReference>
<feature type="chain" id="PRO_5045122655" description="Thaumatin-like protein" evidence="1">
    <location>
        <begin position="26"/>
        <end position="298"/>
    </location>
</feature>
<protein>
    <recommendedName>
        <fullName evidence="4">Thaumatin-like protein</fullName>
    </recommendedName>
</protein>